<sequence>DDGLQIKYRALKQKYKLLKKEHKKCFSDDYVELFPGSG</sequence>
<dbReference type="Proteomes" id="UP000708208">
    <property type="component" value="Unassembled WGS sequence"/>
</dbReference>
<protein>
    <submittedName>
        <fullName evidence="1">Uncharacterized protein</fullName>
    </submittedName>
</protein>
<dbReference type="EMBL" id="CAJVCH010032517">
    <property type="protein sequence ID" value="CAG7712014.1"/>
    <property type="molecule type" value="Genomic_DNA"/>
</dbReference>
<keyword evidence="2" id="KW-1185">Reference proteome</keyword>
<evidence type="ECO:0000313" key="1">
    <source>
        <dbReference type="EMBL" id="CAG7712014.1"/>
    </source>
</evidence>
<evidence type="ECO:0000313" key="2">
    <source>
        <dbReference type="Proteomes" id="UP000708208"/>
    </source>
</evidence>
<feature type="non-terminal residue" evidence="1">
    <location>
        <position position="38"/>
    </location>
</feature>
<accession>A0A8J2NV70</accession>
<feature type="non-terminal residue" evidence="1">
    <location>
        <position position="1"/>
    </location>
</feature>
<reference evidence="1" key="1">
    <citation type="submission" date="2021-06" db="EMBL/GenBank/DDBJ databases">
        <authorList>
            <person name="Hodson N. C."/>
            <person name="Mongue J. A."/>
            <person name="Jaron S. K."/>
        </authorList>
    </citation>
    <scope>NUCLEOTIDE SEQUENCE</scope>
</reference>
<name>A0A8J2NV70_9HEXA</name>
<organism evidence="1 2">
    <name type="scientific">Allacma fusca</name>
    <dbReference type="NCBI Taxonomy" id="39272"/>
    <lineage>
        <taxon>Eukaryota</taxon>
        <taxon>Metazoa</taxon>
        <taxon>Ecdysozoa</taxon>
        <taxon>Arthropoda</taxon>
        <taxon>Hexapoda</taxon>
        <taxon>Collembola</taxon>
        <taxon>Symphypleona</taxon>
        <taxon>Sminthuridae</taxon>
        <taxon>Allacma</taxon>
    </lineage>
</organism>
<gene>
    <name evidence="1" type="ORF">AFUS01_LOCUS5129</name>
</gene>
<dbReference type="AlphaFoldDB" id="A0A8J2NV70"/>
<proteinExistence type="predicted"/>
<comment type="caution">
    <text evidence="1">The sequence shown here is derived from an EMBL/GenBank/DDBJ whole genome shotgun (WGS) entry which is preliminary data.</text>
</comment>